<dbReference type="EMBL" id="CP135018">
    <property type="protein sequence ID" value="XAJ80687.1"/>
    <property type="molecule type" value="Genomic_DNA"/>
</dbReference>
<evidence type="ECO:0000313" key="9">
    <source>
        <dbReference type="EMBL" id="XAJ80687.1"/>
    </source>
</evidence>
<dbReference type="Gene3D" id="3.30.2350.10">
    <property type="entry name" value="Pseudouridine synthase"/>
    <property type="match status" value="1"/>
</dbReference>
<dbReference type="GO" id="GO:0160148">
    <property type="term" value="F:tRNA pseudouridine(55) synthase activity"/>
    <property type="evidence" value="ECO:0007669"/>
    <property type="project" value="UniProtKB-EC"/>
</dbReference>
<dbReference type="InterPro" id="IPR036974">
    <property type="entry name" value="PUA_sf"/>
</dbReference>
<feature type="active site" description="Nucleophile" evidence="5">
    <location>
        <position position="46"/>
    </location>
</feature>
<dbReference type="RefSeq" id="WP_348769352.1">
    <property type="nucleotide sequence ID" value="NZ_CP135018.1"/>
</dbReference>
<dbReference type="GO" id="GO:0031119">
    <property type="term" value="P:tRNA pseudouridine synthesis"/>
    <property type="evidence" value="ECO:0007669"/>
    <property type="project" value="UniProtKB-UniRule"/>
</dbReference>
<dbReference type="AlphaFoldDB" id="A0AAU6W4G9"/>
<feature type="domain" description="tRNA pseudouridylate synthase B C-terminal" evidence="8">
    <location>
        <begin position="179"/>
        <end position="240"/>
    </location>
</feature>
<protein>
    <recommendedName>
        <fullName evidence="5">tRNA pseudouridine synthase B</fullName>
        <ecNumber evidence="5">5.4.99.25</ecNumber>
    </recommendedName>
    <alternativeName>
        <fullName evidence="5">tRNA pseudouridine(55) synthase</fullName>
        <shortName evidence="5">Psi55 synthase</shortName>
    </alternativeName>
    <alternativeName>
        <fullName evidence="5">tRNA pseudouridylate synthase</fullName>
    </alternativeName>
    <alternativeName>
        <fullName evidence="5">tRNA-uridine isomerase</fullName>
    </alternativeName>
</protein>
<dbReference type="SUPFAM" id="SSF55120">
    <property type="entry name" value="Pseudouridine synthase"/>
    <property type="match status" value="1"/>
</dbReference>
<comment type="function">
    <text evidence="5">Responsible for synthesis of pseudouridine from uracil-55 in the psi GC loop of transfer RNAs.</text>
</comment>
<evidence type="ECO:0000256" key="3">
    <source>
        <dbReference type="ARBA" id="ARBA00022694"/>
    </source>
</evidence>
<name>A0AAU6W4G9_9GAMM</name>
<comment type="catalytic activity">
    <reaction evidence="1 5">
        <text>uridine(55) in tRNA = pseudouridine(55) in tRNA</text>
        <dbReference type="Rhea" id="RHEA:42532"/>
        <dbReference type="Rhea" id="RHEA-COMP:10101"/>
        <dbReference type="Rhea" id="RHEA-COMP:10102"/>
        <dbReference type="ChEBI" id="CHEBI:65314"/>
        <dbReference type="ChEBI" id="CHEBI:65315"/>
        <dbReference type="EC" id="5.4.99.25"/>
    </reaction>
</comment>
<dbReference type="CDD" id="cd21152">
    <property type="entry name" value="PUA_TruB_bacterial"/>
    <property type="match status" value="1"/>
</dbReference>
<keyword evidence="4 5" id="KW-0413">Isomerase</keyword>
<dbReference type="InterPro" id="IPR015240">
    <property type="entry name" value="tRNA_sdUridine_synth_fam1_C"/>
</dbReference>
<dbReference type="InterPro" id="IPR014780">
    <property type="entry name" value="tRNA_psdUridine_synth_TruB"/>
</dbReference>
<dbReference type="GO" id="GO:1990481">
    <property type="term" value="P:mRNA pseudouridine synthesis"/>
    <property type="evidence" value="ECO:0007669"/>
    <property type="project" value="TreeGrafter"/>
</dbReference>
<feature type="binding site" evidence="5">
    <location>
        <position position="198"/>
    </location>
    <ligand>
        <name>substrate</name>
    </ligand>
</feature>
<dbReference type="InterPro" id="IPR032819">
    <property type="entry name" value="TruB_C"/>
</dbReference>
<feature type="domain" description="tRNA pseudouridine synthase II TruB subfamily 1 C-terminal" evidence="7">
    <location>
        <begin position="246"/>
        <end position="301"/>
    </location>
</feature>
<evidence type="ECO:0000256" key="5">
    <source>
        <dbReference type="HAMAP-Rule" id="MF_01080"/>
    </source>
</evidence>
<comment type="caution">
    <text evidence="5">Lacks conserved residue(s) required for the propagation of feature annotation.</text>
</comment>
<feature type="binding site" evidence="5">
    <location>
        <position position="177"/>
    </location>
    <ligand>
        <name>substrate</name>
    </ligand>
</feature>
<feature type="domain" description="Pseudouridine synthase II N-terminal" evidence="6">
    <location>
        <begin position="31"/>
        <end position="178"/>
    </location>
</feature>
<dbReference type="InterPro" id="IPR002501">
    <property type="entry name" value="PsdUridine_synth_N"/>
</dbReference>
<sequence>MFFYKKRNIDGFLLVDKPIGISSNNTLQQVKSIFNAKKTGYIGTLDPLASGMLPICFGESTKFSSYLNNSDKKYNVIAKLGEKTSTFDSEGIILKKRVISFTSIELECALKEMTGSINQLPSMYSAIKYNGIPLYKYARKGLSVPRDIRRIKIYELNLIEKKNNLIELNVFCSKGTYIRSLIDDLGEKLRCGAHVISLRRIQIGSLPYSKLVTIPYLQDLSNKKNIKKLNHLLMPVDATVCFFKKIYLSNKQSLHFQLGQKISFKSDIQNTLVRVFEKEKKIFLGLGKINTEEILSPHRLISM</sequence>
<evidence type="ECO:0000256" key="2">
    <source>
        <dbReference type="ARBA" id="ARBA00005642"/>
    </source>
</evidence>
<feature type="binding site" evidence="5">
    <location>
        <position position="74"/>
    </location>
    <ligand>
        <name>substrate</name>
    </ligand>
</feature>
<dbReference type="Pfam" id="PF16198">
    <property type="entry name" value="TruB_C_2"/>
    <property type="match status" value="1"/>
</dbReference>
<dbReference type="InterPro" id="IPR015947">
    <property type="entry name" value="PUA-like_sf"/>
</dbReference>
<comment type="similarity">
    <text evidence="2 5">Belongs to the pseudouridine synthase TruB family. Type 1 subfamily.</text>
</comment>
<dbReference type="EC" id="5.4.99.25" evidence="5"/>
<dbReference type="PANTHER" id="PTHR13767:SF2">
    <property type="entry name" value="PSEUDOURIDYLATE SYNTHASE TRUB1"/>
    <property type="match status" value="1"/>
</dbReference>
<dbReference type="Pfam" id="PF09157">
    <property type="entry name" value="TruB-C_2"/>
    <property type="match status" value="1"/>
</dbReference>
<dbReference type="Gene3D" id="2.30.130.10">
    <property type="entry name" value="PUA domain"/>
    <property type="match status" value="1"/>
</dbReference>
<keyword evidence="3 5" id="KW-0819">tRNA processing</keyword>
<dbReference type="GO" id="GO:0003723">
    <property type="term" value="F:RNA binding"/>
    <property type="evidence" value="ECO:0007669"/>
    <property type="project" value="InterPro"/>
</dbReference>
<evidence type="ECO:0000256" key="4">
    <source>
        <dbReference type="ARBA" id="ARBA00023235"/>
    </source>
</evidence>
<dbReference type="CDD" id="cd02573">
    <property type="entry name" value="PseudoU_synth_EcTruB"/>
    <property type="match status" value="1"/>
</dbReference>
<dbReference type="PANTHER" id="PTHR13767">
    <property type="entry name" value="TRNA-PSEUDOURIDINE SYNTHASE"/>
    <property type="match status" value="1"/>
</dbReference>
<dbReference type="InterPro" id="IPR020103">
    <property type="entry name" value="PsdUridine_synth_cat_dom_sf"/>
</dbReference>
<evidence type="ECO:0000259" key="8">
    <source>
        <dbReference type="Pfam" id="PF16198"/>
    </source>
</evidence>
<reference evidence="9" key="1">
    <citation type="submission" date="2024-06" db="EMBL/GenBank/DDBJ databases">
        <title>Unveiling Genomic Reduction in Obligate Endosymbionts Buchnera of Aphids: Insights from Phylogenomic Comparative Analysis with Novel Genome Data and Co-obligate Endosymbionts.</title>
        <authorList>
            <person name="Lu C."/>
            <person name="Zou T."/>
            <person name="Liu Q."/>
            <person name="Huang X."/>
        </authorList>
    </citation>
    <scope>NUCLEOTIDE SEQUENCE</scope>
    <source>
        <strain evidence="9">Aphau13</strain>
    </source>
</reference>
<accession>A0AAU6W4G9</accession>
<dbReference type="SUPFAM" id="SSF88697">
    <property type="entry name" value="PUA domain-like"/>
    <property type="match status" value="1"/>
</dbReference>
<organism evidence="9">
    <name type="scientific">Buchnera aphidicola</name>
    <name type="common">Aphis aurantii</name>
    <dbReference type="NCBI Taxonomy" id="1470492"/>
    <lineage>
        <taxon>Bacteria</taxon>
        <taxon>Pseudomonadati</taxon>
        <taxon>Pseudomonadota</taxon>
        <taxon>Gammaproteobacteria</taxon>
        <taxon>Enterobacterales</taxon>
        <taxon>Erwiniaceae</taxon>
        <taxon>Buchnera</taxon>
    </lineage>
</organism>
<dbReference type="NCBIfam" id="TIGR00431">
    <property type="entry name" value="TruB"/>
    <property type="match status" value="1"/>
</dbReference>
<gene>
    <name evidence="5 9" type="primary">truB</name>
    <name evidence="9" type="ORF">RJT31_01895</name>
</gene>
<dbReference type="HAMAP" id="MF_01080">
    <property type="entry name" value="TruB_bact"/>
    <property type="match status" value="1"/>
</dbReference>
<evidence type="ECO:0000259" key="7">
    <source>
        <dbReference type="Pfam" id="PF09157"/>
    </source>
</evidence>
<proteinExistence type="inferred from homology"/>
<evidence type="ECO:0000256" key="1">
    <source>
        <dbReference type="ARBA" id="ARBA00000385"/>
    </source>
</evidence>
<evidence type="ECO:0000259" key="6">
    <source>
        <dbReference type="Pfam" id="PF01509"/>
    </source>
</evidence>
<dbReference type="Pfam" id="PF01509">
    <property type="entry name" value="TruB_N"/>
    <property type="match status" value="1"/>
</dbReference>